<protein>
    <submittedName>
        <fullName evidence="7">RNA polymerase ECF-type sigma factor</fullName>
    </submittedName>
    <submittedName>
        <fullName evidence="8">RNA polymerase sigma-70 factor</fullName>
    </submittedName>
</protein>
<keyword evidence="3" id="KW-0731">Sigma factor</keyword>
<evidence type="ECO:0000313" key="19">
    <source>
        <dbReference type="Proteomes" id="UP000436825"/>
    </source>
</evidence>
<evidence type="ECO:0000256" key="4">
    <source>
        <dbReference type="ARBA" id="ARBA00023163"/>
    </source>
</evidence>
<name>A0A174LSA5_BACT4</name>
<dbReference type="InterPro" id="IPR013249">
    <property type="entry name" value="RNA_pol_sigma70_r4_t2"/>
</dbReference>
<dbReference type="EMBL" id="CP083685">
    <property type="protein sequence ID" value="UYU91523.1"/>
    <property type="molecule type" value="Genomic_DNA"/>
</dbReference>
<dbReference type="NCBIfam" id="TIGR02985">
    <property type="entry name" value="Sig70_bacteroi1"/>
    <property type="match status" value="1"/>
</dbReference>
<dbReference type="InterPro" id="IPR039425">
    <property type="entry name" value="RNA_pol_sigma-70-like"/>
</dbReference>
<evidence type="ECO:0000313" key="9">
    <source>
        <dbReference type="EMBL" id="KAB4450926.1"/>
    </source>
</evidence>
<evidence type="ECO:0000256" key="3">
    <source>
        <dbReference type="ARBA" id="ARBA00023082"/>
    </source>
</evidence>
<dbReference type="Proteomes" id="UP000284785">
    <property type="component" value="Unassembled WGS sequence"/>
</dbReference>
<dbReference type="AlphaFoldDB" id="A0A174LSA5"/>
<evidence type="ECO:0000313" key="10">
    <source>
        <dbReference type="EMBL" id="KAB4451427.1"/>
    </source>
</evidence>
<dbReference type="InterPro" id="IPR007627">
    <property type="entry name" value="RNA_pol_sigma70_r2"/>
</dbReference>
<dbReference type="InterPro" id="IPR036388">
    <property type="entry name" value="WH-like_DNA-bd_sf"/>
</dbReference>
<dbReference type="EMBL" id="QROV01000010">
    <property type="protein sequence ID" value="RHL59586.1"/>
    <property type="molecule type" value="Genomic_DNA"/>
</dbReference>
<accession>A0A174LSA5</accession>
<evidence type="ECO:0000313" key="20">
    <source>
        <dbReference type="Proteomes" id="UP000440614"/>
    </source>
</evidence>
<dbReference type="InterPro" id="IPR014284">
    <property type="entry name" value="RNA_pol_sigma-70_dom"/>
</dbReference>
<dbReference type="NCBIfam" id="TIGR02937">
    <property type="entry name" value="sigma70-ECF"/>
    <property type="match status" value="1"/>
</dbReference>
<dbReference type="EMBL" id="QSJP01000013">
    <property type="protein sequence ID" value="RHD86745.1"/>
    <property type="molecule type" value="Genomic_DNA"/>
</dbReference>
<dbReference type="EMBL" id="CP083680">
    <property type="protein sequence ID" value="UYU64846.1"/>
    <property type="molecule type" value="Genomic_DNA"/>
</dbReference>
<reference evidence="14 23" key="4">
    <citation type="submission" date="2021-06" db="EMBL/GenBank/DDBJ databases">
        <title>Interrogation of the integrated mobile genetic elements in gut-associated Bacteroides with a consensus prediction approach.</title>
        <authorList>
            <person name="Campbell D.E."/>
            <person name="Leigh J.R."/>
            <person name="Kim T."/>
            <person name="England W."/>
            <person name="Whitaker R.J."/>
            <person name="Degnan P.H."/>
        </authorList>
    </citation>
    <scope>NUCLEOTIDE SEQUENCE</scope>
    <source>
        <strain evidence="15">VPI-3443</strain>
        <strain evidence="14 23">WAL8669</strain>
    </source>
</reference>
<evidence type="ECO:0000313" key="7">
    <source>
        <dbReference type="EMBL" id="CUP24379.1"/>
    </source>
</evidence>
<dbReference type="SUPFAM" id="SSF88946">
    <property type="entry name" value="Sigma2 domain of RNA polymerase sigma factors"/>
    <property type="match status" value="1"/>
</dbReference>
<dbReference type="Proteomes" id="UP001156218">
    <property type="component" value="Chromosome"/>
</dbReference>
<dbReference type="Pfam" id="PF08281">
    <property type="entry name" value="Sigma70_r4_2"/>
    <property type="match status" value="1"/>
</dbReference>
<dbReference type="Proteomes" id="UP001162960">
    <property type="component" value="Chromosome"/>
</dbReference>
<reference evidence="7 16" key="1">
    <citation type="submission" date="2015-09" db="EMBL/GenBank/DDBJ databases">
        <authorList>
            <consortium name="Pathogen Informatics"/>
        </authorList>
    </citation>
    <scope>NUCLEOTIDE SEQUENCE [LARGE SCALE GENOMIC DNA]</scope>
    <source>
        <strain evidence="7 16">2789STDY5834899</strain>
    </source>
</reference>
<reference evidence="19 20" key="3">
    <citation type="journal article" date="2019" name="Nat. Med.">
        <title>A library of human gut bacterial isolates paired with longitudinal multiomics data enables mechanistic microbiome research.</title>
        <authorList>
            <person name="Poyet M."/>
            <person name="Groussin M."/>
            <person name="Gibbons S.M."/>
            <person name="Avila-Pacheco J."/>
            <person name="Jiang X."/>
            <person name="Kearney S.M."/>
            <person name="Perrotta A.R."/>
            <person name="Berdy B."/>
            <person name="Zhao S."/>
            <person name="Lieberman T.D."/>
            <person name="Swanson P.K."/>
            <person name="Smith M."/>
            <person name="Roesemann S."/>
            <person name="Alexander J.E."/>
            <person name="Rich S.A."/>
            <person name="Livny J."/>
            <person name="Vlamakis H."/>
            <person name="Clish C."/>
            <person name="Bullock K."/>
            <person name="Deik A."/>
            <person name="Scott J."/>
            <person name="Pierce K.A."/>
            <person name="Xavier R.J."/>
            <person name="Alm E.J."/>
        </authorList>
    </citation>
    <scope>NUCLEOTIDE SEQUENCE [LARGE SCALE GENOMIC DNA]</scope>
    <source>
        <strain evidence="11 22">BIOML-A156</strain>
        <strain evidence="9 19">BIOML-A160</strain>
        <strain evidence="10 21">BIOML-A165</strain>
        <strain evidence="8 20">BIOML-A188</strain>
    </source>
</reference>
<dbReference type="EMBL" id="WCSB01000011">
    <property type="protein sequence ID" value="KAB4451427.1"/>
    <property type="molecule type" value="Genomic_DNA"/>
</dbReference>
<evidence type="ECO:0000313" key="15">
    <source>
        <dbReference type="EMBL" id="UYU91523.1"/>
    </source>
</evidence>
<dbReference type="Proteomes" id="UP000440614">
    <property type="component" value="Unassembled WGS sequence"/>
</dbReference>
<organism evidence="7 16">
    <name type="scientific">Bacteroides thetaiotaomicron</name>
    <dbReference type="NCBI Taxonomy" id="818"/>
    <lineage>
        <taxon>Bacteria</taxon>
        <taxon>Pseudomonadati</taxon>
        <taxon>Bacteroidota</taxon>
        <taxon>Bacteroidia</taxon>
        <taxon>Bacteroidales</taxon>
        <taxon>Bacteroidaceae</taxon>
        <taxon>Bacteroides</taxon>
    </lineage>
</organism>
<evidence type="ECO:0000313" key="21">
    <source>
        <dbReference type="Proteomes" id="UP000460317"/>
    </source>
</evidence>
<evidence type="ECO:0000259" key="6">
    <source>
        <dbReference type="Pfam" id="PF08281"/>
    </source>
</evidence>
<dbReference type="SUPFAM" id="SSF88659">
    <property type="entry name" value="Sigma3 and sigma4 domains of RNA polymerase sigma factors"/>
    <property type="match status" value="1"/>
</dbReference>
<dbReference type="InterPro" id="IPR013325">
    <property type="entry name" value="RNA_pol_sigma_r2"/>
</dbReference>
<evidence type="ECO:0000256" key="1">
    <source>
        <dbReference type="ARBA" id="ARBA00010641"/>
    </source>
</evidence>
<keyword evidence="2" id="KW-0805">Transcription regulation</keyword>
<evidence type="ECO:0000313" key="8">
    <source>
        <dbReference type="EMBL" id="KAB4308815.1"/>
    </source>
</evidence>
<dbReference type="Gene3D" id="1.10.1740.10">
    <property type="match status" value="1"/>
</dbReference>
<dbReference type="RefSeq" id="WP_016267049.1">
    <property type="nucleotide sequence ID" value="NZ_BAABZI010000001.1"/>
</dbReference>
<dbReference type="Proteomes" id="UP000488521">
    <property type="component" value="Unassembled WGS sequence"/>
</dbReference>
<evidence type="ECO:0000313" key="12">
    <source>
        <dbReference type="EMBL" id="RHD86745.1"/>
    </source>
</evidence>
<dbReference type="Proteomes" id="UP000460317">
    <property type="component" value="Unassembled WGS sequence"/>
</dbReference>
<feature type="domain" description="RNA polymerase sigma factor 70 region 4 type 2" evidence="6">
    <location>
        <begin position="125"/>
        <end position="173"/>
    </location>
</feature>
<evidence type="ECO:0000256" key="2">
    <source>
        <dbReference type="ARBA" id="ARBA00023015"/>
    </source>
</evidence>
<dbReference type="Proteomes" id="UP000095576">
    <property type="component" value="Unassembled WGS sequence"/>
</dbReference>
<feature type="domain" description="RNA polymerase sigma-70 region 2" evidence="5">
    <location>
        <begin position="25"/>
        <end position="88"/>
    </location>
</feature>
<gene>
    <name evidence="7" type="primary">sigK</name>
    <name evidence="13" type="ORF">DW011_10395</name>
    <name evidence="12" type="ORF">DW780_15440</name>
    <name evidence="7" type="ORF">ERS852511_01540</name>
    <name evidence="11" type="ORF">GAN59_15260</name>
    <name evidence="9" type="ORF">GAN75_24130</name>
    <name evidence="10" type="ORF">GAN93_13140</name>
    <name evidence="8" type="ORF">GAO51_19275</name>
    <name evidence="14" type="ORF">KQP68_14780</name>
    <name evidence="15" type="ORF">KQP74_02495</name>
</gene>
<dbReference type="GO" id="GO:0006352">
    <property type="term" value="P:DNA-templated transcription initiation"/>
    <property type="evidence" value="ECO:0007669"/>
    <property type="project" value="InterPro"/>
</dbReference>
<dbReference type="Pfam" id="PF04542">
    <property type="entry name" value="Sigma70_r2"/>
    <property type="match status" value="1"/>
</dbReference>
<dbReference type="InterPro" id="IPR013324">
    <property type="entry name" value="RNA_pol_sigma_r3/r4-like"/>
</dbReference>
<dbReference type="Gene3D" id="1.10.10.10">
    <property type="entry name" value="Winged helix-like DNA-binding domain superfamily/Winged helix DNA-binding domain"/>
    <property type="match status" value="1"/>
</dbReference>
<evidence type="ECO:0000313" key="11">
    <source>
        <dbReference type="EMBL" id="KAB4472387.1"/>
    </source>
</evidence>
<dbReference type="InterPro" id="IPR014327">
    <property type="entry name" value="RNA_pol_sigma70_bacteroid"/>
</dbReference>
<proteinExistence type="inferred from homology"/>
<dbReference type="PANTHER" id="PTHR43133">
    <property type="entry name" value="RNA POLYMERASE ECF-TYPE SIGMA FACTO"/>
    <property type="match status" value="1"/>
</dbReference>
<dbReference type="Proteomes" id="UP000283616">
    <property type="component" value="Unassembled WGS sequence"/>
</dbReference>
<dbReference type="EMBL" id="WCRS01000011">
    <property type="protein sequence ID" value="KAB4472387.1"/>
    <property type="molecule type" value="Genomic_DNA"/>
</dbReference>
<dbReference type="Proteomes" id="UP000436825">
    <property type="component" value="Unassembled WGS sequence"/>
</dbReference>
<evidence type="ECO:0000313" key="14">
    <source>
        <dbReference type="EMBL" id="UYU64846.1"/>
    </source>
</evidence>
<dbReference type="EMBL" id="WCRW01000024">
    <property type="protein sequence ID" value="KAB4450926.1"/>
    <property type="molecule type" value="Genomic_DNA"/>
</dbReference>
<evidence type="ECO:0000313" key="16">
    <source>
        <dbReference type="Proteomes" id="UP000095576"/>
    </source>
</evidence>
<evidence type="ECO:0000313" key="13">
    <source>
        <dbReference type="EMBL" id="RHL59586.1"/>
    </source>
</evidence>
<evidence type="ECO:0000313" key="18">
    <source>
        <dbReference type="Proteomes" id="UP000284785"/>
    </source>
</evidence>
<evidence type="ECO:0000313" key="22">
    <source>
        <dbReference type="Proteomes" id="UP000488521"/>
    </source>
</evidence>
<dbReference type="GO" id="GO:0003677">
    <property type="term" value="F:DNA binding"/>
    <property type="evidence" value="ECO:0007669"/>
    <property type="project" value="InterPro"/>
</dbReference>
<keyword evidence="4" id="KW-0804">Transcription</keyword>
<sequence>METFDEKQLLKAISEGDEKAFKTFFLYYYPRIKGFINGLLQSQEEAEDLSQDIFLTLWNNRSSLHTINNLKPYLFRISKNAVYRHIERTLLFRNYQQKETEKYIPPLESNETDDNIHLKELELLVTMVVEKMPPQRQKIYKMSRESGMNNEEIARELSINKRTVENHLSQALTDIRKALFITFILFF</sequence>
<dbReference type="EMBL" id="WCSY01000020">
    <property type="protein sequence ID" value="KAB4308815.1"/>
    <property type="molecule type" value="Genomic_DNA"/>
</dbReference>
<dbReference type="GO" id="GO:0016987">
    <property type="term" value="F:sigma factor activity"/>
    <property type="evidence" value="ECO:0007669"/>
    <property type="project" value="UniProtKB-KW"/>
</dbReference>
<evidence type="ECO:0000259" key="5">
    <source>
        <dbReference type="Pfam" id="PF04542"/>
    </source>
</evidence>
<reference evidence="17 18" key="2">
    <citation type="submission" date="2018-08" db="EMBL/GenBank/DDBJ databases">
        <title>A genome reference for cultivated species of the human gut microbiota.</title>
        <authorList>
            <person name="Zou Y."/>
            <person name="Xue W."/>
            <person name="Luo G."/>
        </authorList>
    </citation>
    <scope>NUCLEOTIDE SEQUENCE [LARGE SCALE GENOMIC DNA]</scope>
    <source>
        <strain evidence="13 17">AF37-12</strain>
        <strain evidence="12 18">AM30-26</strain>
    </source>
</reference>
<comment type="similarity">
    <text evidence="1">Belongs to the sigma-70 factor family. ECF subfamily.</text>
</comment>
<evidence type="ECO:0000313" key="17">
    <source>
        <dbReference type="Proteomes" id="UP000283616"/>
    </source>
</evidence>
<evidence type="ECO:0000313" key="23">
    <source>
        <dbReference type="Proteomes" id="UP001156218"/>
    </source>
</evidence>
<dbReference type="PANTHER" id="PTHR43133:SF46">
    <property type="entry name" value="RNA POLYMERASE SIGMA-70 FACTOR ECF SUBFAMILY"/>
    <property type="match status" value="1"/>
</dbReference>
<dbReference type="EMBL" id="CZAP01000004">
    <property type="protein sequence ID" value="CUP24379.1"/>
    <property type="molecule type" value="Genomic_DNA"/>
</dbReference>